<proteinExistence type="predicted"/>
<dbReference type="STRING" id="3476.A0A2P5ATH7"/>
<dbReference type="InterPro" id="IPR007021">
    <property type="entry name" value="DUF659"/>
</dbReference>
<dbReference type="Proteomes" id="UP000237105">
    <property type="component" value="Unassembled WGS sequence"/>
</dbReference>
<keyword evidence="1" id="KW-0812">Transmembrane</keyword>
<name>A0A2P5ATH7_PARAD</name>
<keyword evidence="4" id="KW-1185">Reference proteome</keyword>
<evidence type="ECO:0000313" key="3">
    <source>
        <dbReference type="EMBL" id="PON39852.1"/>
    </source>
</evidence>
<dbReference type="Pfam" id="PF04937">
    <property type="entry name" value="DUF659"/>
    <property type="match status" value="1"/>
</dbReference>
<sequence>MIDAIVSSGGSGVVAPSYHDLRGWILKDVVKEVRSDVDWCRTRGAKTGCSLLVSECNSGKCRTLLNFSVYCPERAVFIILWMSPTFYILHMLCMICLRKLWKKLEFSMFCK</sequence>
<feature type="domain" description="DUF659" evidence="2">
    <location>
        <begin position="16"/>
        <end position="78"/>
    </location>
</feature>
<evidence type="ECO:0000259" key="2">
    <source>
        <dbReference type="Pfam" id="PF04937"/>
    </source>
</evidence>
<keyword evidence="1" id="KW-0472">Membrane</keyword>
<dbReference type="AlphaFoldDB" id="A0A2P5ATH7"/>
<comment type="caution">
    <text evidence="3">The sequence shown here is derived from an EMBL/GenBank/DDBJ whole genome shotgun (WGS) entry which is preliminary data.</text>
</comment>
<keyword evidence="1" id="KW-1133">Transmembrane helix</keyword>
<organism evidence="3 4">
    <name type="scientific">Parasponia andersonii</name>
    <name type="common">Sponia andersonii</name>
    <dbReference type="NCBI Taxonomy" id="3476"/>
    <lineage>
        <taxon>Eukaryota</taxon>
        <taxon>Viridiplantae</taxon>
        <taxon>Streptophyta</taxon>
        <taxon>Embryophyta</taxon>
        <taxon>Tracheophyta</taxon>
        <taxon>Spermatophyta</taxon>
        <taxon>Magnoliopsida</taxon>
        <taxon>eudicotyledons</taxon>
        <taxon>Gunneridae</taxon>
        <taxon>Pentapetalae</taxon>
        <taxon>rosids</taxon>
        <taxon>fabids</taxon>
        <taxon>Rosales</taxon>
        <taxon>Cannabaceae</taxon>
        <taxon>Parasponia</taxon>
    </lineage>
</organism>
<evidence type="ECO:0000256" key="1">
    <source>
        <dbReference type="SAM" id="Phobius"/>
    </source>
</evidence>
<dbReference type="EMBL" id="JXTB01000454">
    <property type="protein sequence ID" value="PON39852.1"/>
    <property type="molecule type" value="Genomic_DNA"/>
</dbReference>
<gene>
    <name evidence="3" type="ORF">PanWU01x14_302030</name>
</gene>
<feature type="transmembrane region" description="Helical" evidence="1">
    <location>
        <begin position="75"/>
        <end position="97"/>
    </location>
</feature>
<dbReference type="OrthoDB" id="2442898at2759"/>
<reference evidence="4" key="1">
    <citation type="submission" date="2016-06" db="EMBL/GenBank/DDBJ databases">
        <title>Parallel loss of symbiosis genes in relatives of nitrogen-fixing non-legume Parasponia.</title>
        <authorList>
            <person name="Van Velzen R."/>
            <person name="Holmer R."/>
            <person name="Bu F."/>
            <person name="Rutten L."/>
            <person name="Van Zeijl A."/>
            <person name="Liu W."/>
            <person name="Santuari L."/>
            <person name="Cao Q."/>
            <person name="Sharma T."/>
            <person name="Shen D."/>
            <person name="Roswanjaya Y."/>
            <person name="Wardhani T."/>
            <person name="Kalhor M.S."/>
            <person name="Jansen J."/>
            <person name="Van den Hoogen J."/>
            <person name="Gungor B."/>
            <person name="Hartog M."/>
            <person name="Hontelez J."/>
            <person name="Verver J."/>
            <person name="Yang W.-C."/>
            <person name="Schijlen E."/>
            <person name="Repin R."/>
            <person name="Schilthuizen M."/>
            <person name="Schranz E."/>
            <person name="Heidstra R."/>
            <person name="Miyata K."/>
            <person name="Fedorova E."/>
            <person name="Kohlen W."/>
            <person name="Bisseling T."/>
            <person name="Smit S."/>
            <person name="Geurts R."/>
        </authorList>
    </citation>
    <scope>NUCLEOTIDE SEQUENCE [LARGE SCALE GENOMIC DNA]</scope>
    <source>
        <strain evidence="4">cv. WU1-14</strain>
    </source>
</reference>
<accession>A0A2P5ATH7</accession>
<protein>
    <recommendedName>
        <fullName evidence="2">DUF659 domain-containing protein</fullName>
    </recommendedName>
</protein>
<evidence type="ECO:0000313" key="4">
    <source>
        <dbReference type="Proteomes" id="UP000237105"/>
    </source>
</evidence>